<dbReference type="AlphaFoldDB" id="A0A3B4E3U7"/>
<reference evidence="1" key="3">
    <citation type="submission" date="2025-09" db="UniProtKB">
        <authorList>
            <consortium name="Ensembl"/>
        </authorList>
    </citation>
    <scope>IDENTIFICATION</scope>
</reference>
<proteinExistence type="predicted"/>
<keyword evidence="2" id="KW-1185">Reference proteome</keyword>
<sequence>MASKRSSSKAGTEAKRKRKMMTIAEKIKLLDMLKEGRSCAATGRHFAQFVVSLKKFEGRGCVNVFSLIKLTGMLRH</sequence>
<name>A0A3B4E3U7_PYGNA</name>
<organism evidence="1 2">
    <name type="scientific">Pygocentrus nattereri</name>
    <name type="common">Red-bellied piranha</name>
    <dbReference type="NCBI Taxonomy" id="42514"/>
    <lineage>
        <taxon>Eukaryota</taxon>
        <taxon>Metazoa</taxon>
        <taxon>Chordata</taxon>
        <taxon>Craniata</taxon>
        <taxon>Vertebrata</taxon>
        <taxon>Euteleostomi</taxon>
        <taxon>Actinopterygii</taxon>
        <taxon>Neopterygii</taxon>
        <taxon>Teleostei</taxon>
        <taxon>Ostariophysi</taxon>
        <taxon>Characiformes</taxon>
        <taxon>Characoidei</taxon>
        <taxon>Pygocentrus</taxon>
    </lineage>
</organism>
<dbReference type="Proteomes" id="UP001501920">
    <property type="component" value="Chromosome 8"/>
</dbReference>
<reference evidence="1" key="2">
    <citation type="submission" date="2025-08" db="UniProtKB">
        <authorList>
            <consortium name="Ensembl"/>
        </authorList>
    </citation>
    <scope>IDENTIFICATION</scope>
</reference>
<protein>
    <recommendedName>
        <fullName evidence="3">HTH psq-type domain-containing protein</fullName>
    </recommendedName>
</protein>
<reference evidence="1 2" key="1">
    <citation type="submission" date="2020-10" db="EMBL/GenBank/DDBJ databases">
        <title>Pygocentrus nattereri (red-bellied piranha) genome, fPygNat1, primary haplotype.</title>
        <authorList>
            <person name="Myers G."/>
            <person name="Meyer A."/>
            <person name="Karagic N."/>
            <person name="Pippel M."/>
            <person name="Winkler S."/>
            <person name="Tracey A."/>
            <person name="Wood J."/>
            <person name="Formenti G."/>
            <person name="Howe K."/>
            <person name="Fedrigo O."/>
            <person name="Jarvis E.D."/>
        </authorList>
    </citation>
    <scope>NUCLEOTIDE SEQUENCE [LARGE SCALE GENOMIC DNA]</scope>
</reference>
<evidence type="ECO:0000313" key="2">
    <source>
        <dbReference type="Proteomes" id="UP001501920"/>
    </source>
</evidence>
<evidence type="ECO:0008006" key="3">
    <source>
        <dbReference type="Google" id="ProtNLM"/>
    </source>
</evidence>
<accession>A0A3B4E3U7</accession>
<dbReference type="STRING" id="42514.ENSPNAP00000030368"/>
<evidence type="ECO:0000313" key="1">
    <source>
        <dbReference type="Ensembl" id="ENSPNAP00000030368.2"/>
    </source>
</evidence>
<dbReference type="Ensembl" id="ENSPNAT00000036131.2">
    <property type="protein sequence ID" value="ENSPNAP00000030368.2"/>
    <property type="gene ID" value="ENSPNAG00000017059.2"/>
</dbReference>